<evidence type="ECO:0000313" key="9">
    <source>
        <dbReference type="Proteomes" id="UP001342314"/>
    </source>
</evidence>
<dbReference type="AlphaFoldDB" id="A0AAV5GPV9"/>
<dbReference type="GO" id="GO:0005634">
    <property type="term" value="C:nucleus"/>
    <property type="evidence" value="ECO:0007669"/>
    <property type="project" value="UniProtKB-SubCell"/>
</dbReference>
<dbReference type="PANTHER" id="PTHR10015:SF427">
    <property type="entry name" value="HEAT SHOCK FACTOR PROTEIN"/>
    <property type="match status" value="1"/>
</dbReference>
<feature type="region of interest" description="Disordered" evidence="6">
    <location>
        <begin position="355"/>
        <end position="389"/>
    </location>
</feature>
<evidence type="ECO:0000256" key="1">
    <source>
        <dbReference type="ARBA" id="ARBA00004123"/>
    </source>
</evidence>
<comment type="caution">
    <text evidence="8">The sequence shown here is derived from an EMBL/GenBank/DDBJ whole genome shotgun (WGS) entry which is preliminary data.</text>
</comment>
<feature type="domain" description="HSF-type DNA-binding" evidence="7">
    <location>
        <begin position="20"/>
        <end position="126"/>
    </location>
</feature>
<dbReference type="EMBL" id="BQKY01000017">
    <property type="protein sequence ID" value="GJN94416.1"/>
    <property type="molecule type" value="Genomic_DNA"/>
</dbReference>
<gene>
    <name evidence="8" type="ORF">Rhopal_007496-T1</name>
</gene>
<comment type="similarity">
    <text evidence="2 5">Belongs to the HSF family.</text>
</comment>
<feature type="compositionally biased region" description="Low complexity" evidence="6">
    <location>
        <begin position="1"/>
        <end position="20"/>
    </location>
</feature>
<keyword evidence="9" id="KW-1185">Reference proteome</keyword>
<reference evidence="8 9" key="1">
    <citation type="submission" date="2021-12" db="EMBL/GenBank/DDBJ databases">
        <title>High titer production of polyol ester of fatty acids by Rhodotorula paludigena BS15 towards product separation-free biomass refinery.</title>
        <authorList>
            <person name="Mano J."/>
            <person name="Ono H."/>
            <person name="Tanaka T."/>
            <person name="Naito K."/>
            <person name="Sushida H."/>
            <person name="Ike M."/>
            <person name="Tokuyasu K."/>
            <person name="Kitaoka M."/>
        </authorList>
    </citation>
    <scope>NUCLEOTIDE SEQUENCE [LARGE SCALE GENOMIC DNA]</scope>
    <source>
        <strain evidence="8 9">BS15</strain>
    </source>
</reference>
<dbReference type="PANTHER" id="PTHR10015">
    <property type="entry name" value="HEAT SHOCK TRANSCRIPTION FACTOR"/>
    <property type="match status" value="1"/>
</dbReference>
<organism evidence="8 9">
    <name type="scientific">Rhodotorula paludigena</name>
    <dbReference type="NCBI Taxonomy" id="86838"/>
    <lineage>
        <taxon>Eukaryota</taxon>
        <taxon>Fungi</taxon>
        <taxon>Dikarya</taxon>
        <taxon>Basidiomycota</taxon>
        <taxon>Pucciniomycotina</taxon>
        <taxon>Microbotryomycetes</taxon>
        <taxon>Sporidiobolales</taxon>
        <taxon>Sporidiobolaceae</taxon>
        <taxon>Rhodotorula</taxon>
    </lineage>
</organism>
<feature type="compositionally biased region" description="Basic and acidic residues" evidence="6">
    <location>
        <begin position="129"/>
        <end position="139"/>
    </location>
</feature>
<dbReference type="SMART" id="SM00415">
    <property type="entry name" value="HSF"/>
    <property type="match status" value="1"/>
</dbReference>
<evidence type="ECO:0000313" key="8">
    <source>
        <dbReference type="EMBL" id="GJN94416.1"/>
    </source>
</evidence>
<feature type="compositionally biased region" description="Polar residues" evidence="6">
    <location>
        <begin position="378"/>
        <end position="388"/>
    </location>
</feature>
<name>A0AAV5GPV9_9BASI</name>
<evidence type="ECO:0000256" key="4">
    <source>
        <dbReference type="ARBA" id="ARBA00023242"/>
    </source>
</evidence>
<dbReference type="SUPFAM" id="SSF46785">
    <property type="entry name" value="Winged helix' DNA-binding domain"/>
    <property type="match status" value="1"/>
</dbReference>
<dbReference type="Pfam" id="PF00447">
    <property type="entry name" value="HSF_DNA-bind"/>
    <property type="match status" value="1"/>
</dbReference>
<evidence type="ECO:0000256" key="3">
    <source>
        <dbReference type="ARBA" id="ARBA00023125"/>
    </source>
</evidence>
<dbReference type="Proteomes" id="UP001342314">
    <property type="component" value="Unassembled WGS sequence"/>
</dbReference>
<evidence type="ECO:0000256" key="6">
    <source>
        <dbReference type="SAM" id="MobiDB-lite"/>
    </source>
</evidence>
<feature type="region of interest" description="Disordered" evidence="6">
    <location>
        <begin position="422"/>
        <end position="500"/>
    </location>
</feature>
<dbReference type="InterPro" id="IPR036390">
    <property type="entry name" value="WH_DNA-bd_sf"/>
</dbReference>
<dbReference type="InterPro" id="IPR000232">
    <property type="entry name" value="HSF_DNA-bd"/>
</dbReference>
<evidence type="ECO:0000259" key="7">
    <source>
        <dbReference type="SMART" id="SM00415"/>
    </source>
</evidence>
<keyword evidence="3" id="KW-0238">DNA-binding</keyword>
<evidence type="ECO:0000256" key="5">
    <source>
        <dbReference type="RuleBase" id="RU004020"/>
    </source>
</evidence>
<accession>A0AAV5GPV9</accession>
<dbReference type="Gene3D" id="1.10.10.10">
    <property type="entry name" value="Winged helix-like DNA-binding domain superfamily/Winged helix DNA-binding domain"/>
    <property type="match status" value="1"/>
</dbReference>
<dbReference type="GO" id="GO:0003700">
    <property type="term" value="F:DNA-binding transcription factor activity"/>
    <property type="evidence" value="ECO:0007669"/>
    <property type="project" value="InterPro"/>
</dbReference>
<feature type="region of interest" description="Disordered" evidence="6">
    <location>
        <begin position="127"/>
        <end position="150"/>
    </location>
</feature>
<keyword evidence="4" id="KW-0539">Nucleus</keyword>
<sequence length="500" mass="54594">MSTSASTTAAPSTNTPSKAPRSQFLQKLHSILENPLDSNGLRWVTDDSFEISSKDAVAIHALSPAFEFHSLSSFIRQLSYYSFRRLSDRRRSTERRNSNPGYILFSHPSGFFVRGDPSQLTKIVRKARNRPEKGGRRASECSAASDEGFPSSAPYSLPAWQHTDYRSSLSTDRPLLQLPSFGQSFNTSSQPRHETTQWRAYAPATASWFDPSREDVADRYTTAPRRSSLGEFKLTPSGQATYTSSLSSLHEERPRLRKAASSLCIQTNSSLAAVGEDEQENQALYDSETVPPTGPGFRPSPYPTPTFSPTTSTFFTNATTVPPHDYVPNGATAAYSHHQPHSHLTYEPSPFAASYQPIAPPVHSGKDVASDAGAHSYHTPSPDNSPLQQVVGLPALSQTVPPTDPASHHDLDPRQLVTNSGVVGAADSSPRSSYAPLPTLQSRFGLPPSSSYSHQQLHSSQYTTSGVGDGYRASQHTQYYPPALPHSTTQWSPAPIRTAY</sequence>
<feature type="region of interest" description="Disordered" evidence="6">
    <location>
        <begin position="1"/>
        <end position="21"/>
    </location>
</feature>
<comment type="subcellular location">
    <subcellularLocation>
        <location evidence="1">Nucleus</location>
    </subcellularLocation>
</comment>
<evidence type="ECO:0000256" key="2">
    <source>
        <dbReference type="ARBA" id="ARBA00006403"/>
    </source>
</evidence>
<feature type="compositionally biased region" description="Low complexity" evidence="6">
    <location>
        <begin position="446"/>
        <end position="465"/>
    </location>
</feature>
<proteinExistence type="inferred from homology"/>
<protein>
    <recommendedName>
        <fullName evidence="7">HSF-type DNA-binding domain-containing protein</fullName>
    </recommendedName>
</protein>
<dbReference type="GO" id="GO:0043565">
    <property type="term" value="F:sequence-specific DNA binding"/>
    <property type="evidence" value="ECO:0007669"/>
    <property type="project" value="InterPro"/>
</dbReference>
<dbReference type="InterPro" id="IPR036388">
    <property type="entry name" value="WH-like_DNA-bd_sf"/>
</dbReference>